<accession>A0A2X0MZ24</accession>
<dbReference type="PROSITE" id="PS00463">
    <property type="entry name" value="ZN2_CY6_FUNGAL_1"/>
    <property type="match status" value="1"/>
</dbReference>
<feature type="domain" description="Zn(2)-C6 fungal-type" evidence="7">
    <location>
        <begin position="140"/>
        <end position="173"/>
    </location>
</feature>
<dbReference type="PROSITE" id="PS50048">
    <property type="entry name" value="ZN2_CY6_FUNGAL_2"/>
    <property type="match status" value="1"/>
</dbReference>
<dbReference type="STRING" id="796604.A0A2X0MZ24"/>
<keyword evidence="4" id="KW-0804">Transcription</keyword>
<dbReference type="Proteomes" id="UP000249464">
    <property type="component" value="Unassembled WGS sequence"/>
</dbReference>
<evidence type="ECO:0000313" key="9">
    <source>
        <dbReference type="Proteomes" id="UP000249464"/>
    </source>
</evidence>
<dbReference type="InterPro" id="IPR050797">
    <property type="entry name" value="Carb_Metab_Trans_Reg"/>
</dbReference>
<feature type="compositionally biased region" description="Basic residues" evidence="6">
    <location>
        <begin position="9"/>
        <end position="29"/>
    </location>
</feature>
<dbReference type="GO" id="GO:0000981">
    <property type="term" value="F:DNA-binding transcription factor activity, RNA polymerase II-specific"/>
    <property type="evidence" value="ECO:0007669"/>
    <property type="project" value="InterPro"/>
</dbReference>
<reference evidence="8 9" key="1">
    <citation type="submission" date="2016-11" db="EMBL/GenBank/DDBJ databases">
        <authorList>
            <person name="Jaros S."/>
            <person name="Januszkiewicz K."/>
            <person name="Wedrychowicz H."/>
        </authorList>
    </citation>
    <scope>NUCLEOTIDE SEQUENCE [LARGE SCALE GENOMIC DNA]</scope>
</reference>
<feature type="region of interest" description="Disordered" evidence="6">
    <location>
        <begin position="742"/>
        <end position="872"/>
    </location>
</feature>
<evidence type="ECO:0000256" key="5">
    <source>
        <dbReference type="ARBA" id="ARBA00023242"/>
    </source>
</evidence>
<keyword evidence="9" id="KW-1185">Reference proteome</keyword>
<dbReference type="EMBL" id="FQNC01000048">
    <property type="protein sequence ID" value="SGY79247.1"/>
    <property type="molecule type" value="Genomic_DNA"/>
</dbReference>
<dbReference type="SMART" id="SM00066">
    <property type="entry name" value="GAL4"/>
    <property type="match status" value="1"/>
</dbReference>
<evidence type="ECO:0000256" key="1">
    <source>
        <dbReference type="ARBA" id="ARBA00022723"/>
    </source>
</evidence>
<dbReference type="Gene3D" id="4.10.240.10">
    <property type="entry name" value="Zn(2)-C6 fungal-type DNA-binding domain"/>
    <property type="match status" value="1"/>
</dbReference>
<feature type="region of interest" description="Disordered" evidence="6">
    <location>
        <begin position="194"/>
        <end position="218"/>
    </location>
</feature>
<feature type="compositionally biased region" description="Gly residues" evidence="6">
    <location>
        <begin position="765"/>
        <end position="776"/>
    </location>
</feature>
<dbReference type="AlphaFoldDB" id="A0A2X0MZ24"/>
<evidence type="ECO:0000256" key="4">
    <source>
        <dbReference type="ARBA" id="ARBA00023163"/>
    </source>
</evidence>
<dbReference type="SUPFAM" id="SSF57701">
    <property type="entry name" value="Zn2/Cys6 DNA-binding domain"/>
    <property type="match status" value="1"/>
</dbReference>
<feature type="compositionally biased region" description="Pro residues" evidence="6">
    <location>
        <begin position="848"/>
        <end position="857"/>
    </location>
</feature>
<feature type="compositionally biased region" description="Polar residues" evidence="6">
    <location>
        <begin position="113"/>
        <end position="122"/>
    </location>
</feature>
<dbReference type="InterPro" id="IPR036864">
    <property type="entry name" value="Zn2-C6_fun-type_DNA-bd_sf"/>
</dbReference>
<feature type="region of interest" description="Disordered" evidence="6">
    <location>
        <begin position="238"/>
        <end position="259"/>
    </location>
</feature>
<keyword evidence="2" id="KW-0805">Transcription regulation</keyword>
<name>A0A2X0MZ24_9BASI</name>
<keyword evidence="3" id="KW-0238">DNA-binding</keyword>
<organism evidence="8 9">
    <name type="scientific">Microbotryum silenes-dioicae</name>
    <dbReference type="NCBI Taxonomy" id="796604"/>
    <lineage>
        <taxon>Eukaryota</taxon>
        <taxon>Fungi</taxon>
        <taxon>Dikarya</taxon>
        <taxon>Basidiomycota</taxon>
        <taxon>Pucciniomycotina</taxon>
        <taxon>Microbotryomycetes</taxon>
        <taxon>Microbotryales</taxon>
        <taxon>Microbotryaceae</taxon>
        <taxon>Microbotryum</taxon>
    </lineage>
</organism>
<feature type="region of interest" description="Disordered" evidence="6">
    <location>
        <begin position="58"/>
        <end position="131"/>
    </location>
</feature>
<dbReference type="InterPro" id="IPR001138">
    <property type="entry name" value="Zn2Cys6_DnaBD"/>
</dbReference>
<dbReference type="PANTHER" id="PTHR31668:SF26">
    <property type="entry name" value="GLUCOSE TRANSPORT TRANSCRIPTION REGULATOR RGT1-RELATED"/>
    <property type="match status" value="1"/>
</dbReference>
<dbReference type="GO" id="GO:0008270">
    <property type="term" value="F:zinc ion binding"/>
    <property type="evidence" value="ECO:0007669"/>
    <property type="project" value="InterPro"/>
</dbReference>
<proteinExistence type="predicted"/>
<dbReference type="GO" id="GO:0003677">
    <property type="term" value="F:DNA binding"/>
    <property type="evidence" value="ECO:0007669"/>
    <property type="project" value="UniProtKB-KW"/>
</dbReference>
<evidence type="ECO:0000256" key="6">
    <source>
        <dbReference type="SAM" id="MobiDB-lite"/>
    </source>
</evidence>
<keyword evidence="1" id="KW-0479">Metal-binding</keyword>
<dbReference type="CDD" id="cd12148">
    <property type="entry name" value="fungal_TF_MHR"/>
    <property type="match status" value="1"/>
</dbReference>
<feature type="compositionally biased region" description="Polar residues" evidence="6">
    <location>
        <begin position="778"/>
        <end position="787"/>
    </location>
</feature>
<evidence type="ECO:0000256" key="3">
    <source>
        <dbReference type="ARBA" id="ARBA00023125"/>
    </source>
</evidence>
<sequence length="872" mass="94627">MLPPLQAVHHPHHTTSGSHHQRHEQHHCHPYGDNTSDLLVEDLAIGGGSASARINLSSSTAAPYDPPHSATISSVDHRLQHQQQHHQHHQHLQQYPPHLPPMPSSPYGARSDGSPSQATSSEYKLGKDGLPKKKRKQLVACDSCRLRRVKCDKAEMGGGDCSECLKKHIKCTDAYVKSKPKVVRSGKLIQQAKKLYGNGEDGGSGDERQPEAAGEEMESNEDFDGLLYVASNAIQTSAESAATGAPDHGSPPPPTVPPLSLVTGPQSRIISTQLGLAVQDHLVQTYYTVFQVQMHVVDWPVFQQTWDNAGRNAAAMSPTNECLAVVIQAWAARFSDHPVVLGQEGALTLPTLNDIRHHNGRDFTDVGNRREPFARAMLDRALQVCDERGALRKASAACCTALLLLEFLMVWDNSGRAPSSAGRSMMVNCAEHLRSINEPSYVSADPDEVVVPSELISGGTLLWTMYTRDALTALMRSQTLCLTDEDLAGLSDLLAIQPHASEIMATVSSENPQMLLGLAVVCVFRHLTNSIRTCAKAIAGPLARRMRLNEAAVREEWSDLDQSVRYTAIFKESVNRMDWTSFPTAKAHAWFRDVTVMQAQIALAVHSVVLERWTLESCNERSLARDPTYAGYVDMLHQLKCESDERLLTCIREVTKYYRGVNHSVVFEGLLSSEFMKDYLQHLLRSPTWEEGGPATWTWEDKQLNCDDAIKVLRNGGWCWPGYDVVIVDAMRHLADEGARIEQLQRRRTGSTASNPGPLAPNHGGAAGYTLGGWRGTPGTSPSSQQHFPAPGGAGAGGFSPASNPAGLPSPSTFSSAAFPIPDPASSAGTPLAAYGLAGSPNPIAMNFPPPCGPPPSANNKKLAHLLGNGSD</sequence>
<evidence type="ECO:0000259" key="7">
    <source>
        <dbReference type="PROSITE" id="PS50048"/>
    </source>
</evidence>
<evidence type="ECO:0000313" key="8">
    <source>
        <dbReference type="EMBL" id="SGY79247.1"/>
    </source>
</evidence>
<dbReference type="PANTHER" id="PTHR31668">
    <property type="entry name" value="GLUCOSE TRANSPORT TRANSCRIPTION REGULATOR RGT1-RELATED-RELATED"/>
    <property type="match status" value="1"/>
</dbReference>
<protein>
    <submittedName>
        <fullName evidence="8">BQ5605_C008g05085 protein</fullName>
    </submittedName>
</protein>
<dbReference type="CDD" id="cd00067">
    <property type="entry name" value="GAL4"/>
    <property type="match status" value="1"/>
</dbReference>
<keyword evidence="5" id="KW-0539">Nucleus</keyword>
<gene>
    <name evidence="8" type="primary">BQ5605_C008g05085</name>
    <name evidence="8" type="ORF">BQ5605_C008G05085</name>
</gene>
<dbReference type="Pfam" id="PF00172">
    <property type="entry name" value="Zn_clus"/>
    <property type="match status" value="1"/>
</dbReference>
<feature type="region of interest" description="Disordered" evidence="6">
    <location>
        <begin position="1"/>
        <end position="34"/>
    </location>
</feature>
<evidence type="ECO:0000256" key="2">
    <source>
        <dbReference type="ARBA" id="ARBA00023015"/>
    </source>
</evidence>
<feature type="compositionally biased region" description="Low complexity" evidence="6">
    <location>
        <begin position="799"/>
        <end position="820"/>
    </location>
</feature>